<sequence>MVTKHLLLPAQKKKVSSVRPSHLSECSVFVRVYVCGCHCFPPVYCLICHCTLLVLAFIWHDTRGATLQFEYSTSTSLPYSNFKCYG</sequence>
<evidence type="ECO:0000313" key="1">
    <source>
        <dbReference type="EMBL" id="AAL28479.1"/>
    </source>
</evidence>
<name>Q95S71_DROME</name>
<dbReference type="EMBL" id="AY060931">
    <property type="protein sequence ID" value="AAL28479.1"/>
    <property type="molecule type" value="mRNA"/>
</dbReference>
<dbReference type="AlphaFoldDB" id="Q95S71"/>
<proteinExistence type="evidence at transcript level"/>
<reference evidence="1" key="1">
    <citation type="submission" date="2001-10" db="EMBL/GenBank/DDBJ databases">
        <authorList>
            <person name="Stapleton M."/>
            <person name="Brokstein P."/>
            <person name="Hong L."/>
            <person name="Agbayani A."/>
            <person name="Carlson J."/>
            <person name="Champe M."/>
            <person name="Chavez C."/>
            <person name="Dorsett V."/>
            <person name="Farfan D."/>
            <person name="Frise E."/>
            <person name="George R."/>
            <person name="Gonzalez M."/>
            <person name="Guarin H."/>
            <person name="Li P."/>
            <person name="Liao G."/>
            <person name="Miranda A."/>
            <person name="Mungall C.J."/>
            <person name="Nunoo J."/>
            <person name="Pacleb J."/>
            <person name="Paragas V."/>
            <person name="Park S."/>
            <person name="Phouanenavong S."/>
            <person name="Wan K."/>
            <person name="Yu C."/>
            <person name="Lewis S.E."/>
            <person name="Rubin G.M."/>
            <person name="Celniker S."/>
        </authorList>
    </citation>
    <scope>NUCLEOTIDE SEQUENCE</scope>
</reference>
<protein>
    <submittedName>
        <fullName evidence="1">GM07040p</fullName>
    </submittedName>
</protein>
<accession>Q95S71</accession>
<organism evidence="1">
    <name type="scientific">Drosophila melanogaster</name>
    <name type="common">Fruit fly</name>
    <dbReference type="NCBI Taxonomy" id="7227"/>
    <lineage>
        <taxon>Eukaryota</taxon>
        <taxon>Metazoa</taxon>
        <taxon>Ecdysozoa</taxon>
        <taxon>Arthropoda</taxon>
        <taxon>Hexapoda</taxon>
        <taxon>Insecta</taxon>
        <taxon>Pterygota</taxon>
        <taxon>Neoptera</taxon>
        <taxon>Endopterygota</taxon>
        <taxon>Diptera</taxon>
        <taxon>Brachycera</taxon>
        <taxon>Muscomorpha</taxon>
        <taxon>Ephydroidea</taxon>
        <taxon>Drosophilidae</taxon>
        <taxon>Drosophila</taxon>
        <taxon>Sophophora</taxon>
    </lineage>
</organism>